<evidence type="ECO:0000256" key="9">
    <source>
        <dbReference type="SAM" id="Phobius"/>
    </source>
</evidence>
<evidence type="ECO:0000256" key="3">
    <source>
        <dbReference type="ARBA" id="ARBA00022679"/>
    </source>
</evidence>
<evidence type="ECO:0000256" key="4">
    <source>
        <dbReference type="ARBA" id="ARBA00022741"/>
    </source>
</evidence>
<keyword evidence="2" id="KW-0723">Serine/threonine-protein kinase</keyword>
<dbReference type="GO" id="GO:0000245">
    <property type="term" value="P:spliceosomal complex assembly"/>
    <property type="evidence" value="ECO:0007669"/>
    <property type="project" value="TreeGrafter"/>
</dbReference>
<keyword evidence="12" id="KW-1185">Reference proteome</keyword>
<keyword evidence="3" id="KW-0808">Transferase</keyword>
<evidence type="ECO:0000256" key="8">
    <source>
        <dbReference type="ARBA" id="ARBA00048679"/>
    </source>
</evidence>
<keyword evidence="9" id="KW-0472">Membrane</keyword>
<dbReference type="PROSITE" id="PS50011">
    <property type="entry name" value="PROTEIN_KINASE_DOM"/>
    <property type="match status" value="1"/>
</dbReference>
<name>A0A4Y7Q5A8_9AGAM</name>
<dbReference type="EMBL" id="ML170174">
    <property type="protein sequence ID" value="TDL22501.1"/>
    <property type="molecule type" value="Genomic_DNA"/>
</dbReference>
<dbReference type="OrthoDB" id="5979581at2759"/>
<accession>A0A4Y7Q5A8</accession>
<dbReference type="PANTHER" id="PTHR47634:SF9">
    <property type="entry name" value="PROTEIN KINASE DOMAIN-CONTAINING PROTEIN-RELATED"/>
    <property type="match status" value="1"/>
</dbReference>
<feature type="transmembrane region" description="Helical" evidence="9">
    <location>
        <begin position="280"/>
        <end position="302"/>
    </location>
</feature>
<dbReference type="Proteomes" id="UP000294933">
    <property type="component" value="Unassembled WGS sequence"/>
</dbReference>
<evidence type="ECO:0000256" key="6">
    <source>
        <dbReference type="ARBA" id="ARBA00022840"/>
    </source>
</evidence>
<protein>
    <recommendedName>
        <fullName evidence="1">non-specific serine/threonine protein kinase</fullName>
        <ecNumber evidence="1">2.7.11.1</ecNumber>
    </recommendedName>
</protein>
<gene>
    <name evidence="11" type="ORF">BD410DRAFT_769974</name>
</gene>
<dbReference type="InterPro" id="IPR000719">
    <property type="entry name" value="Prot_kinase_dom"/>
</dbReference>
<comment type="catalytic activity">
    <reaction evidence="7">
        <text>L-threonyl-[protein] + ATP = O-phospho-L-threonyl-[protein] + ADP + H(+)</text>
        <dbReference type="Rhea" id="RHEA:46608"/>
        <dbReference type="Rhea" id="RHEA-COMP:11060"/>
        <dbReference type="Rhea" id="RHEA-COMP:11605"/>
        <dbReference type="ChEBI" id="CHEBI:15378"/>
        <dbReference type="ChEBI" id="CHEBI:30013"/>
        <dbReference type="ChEBI" id="CHEBI:30616"/>
        <dbReference type="ChEBI" id="CHEBI:61977"/>
        <dbReference type="ChEBI" id="CHEBI:456216"/>
        <dbReference type="EC" id="2.7.11.1"/>
    </reaction>
</comment>
<dbReference type="Gene3D" id="1.10.510.10">
    <property type="entry name" value="Transferase(Phosphotransferase) domain 1"/>
    <property type="match status" value="1"/>
</dbReference>
<keyword evidence="9" id="KW-0812">Transmembrane</keyword>
<dbReference type="SUPFAM" id="SSF56112">
    <property type="entry name" value="Protein kinase-like (PK-like)"/>
    <property type="match status" value="1"/>
</dbReference>
<dbReference type="GO" id="GO:0004674">
    <property type="term" value="F:protein serine/threonine kinase activity"/>
    <property type="evidence" value="ECO:0007669"/>
    <property type="project" value="UniProtKB-KW"/>
</dbReference>
<evidence type="ECO:0000259" key="10">
    <source>
        <dbReference type="PROSITE" id="PS50011"/>
    </source>
</evidence>
<organism evidence="11 12">
    <name type="scientific">Rickenella mellea</name>
    <dbReference type="NCBI Taxonomy" id="50990"/>
    <lineage>
        <taxon>Eukaryota</taxon>
        <taxon>Fungi</taxon>
        <taxon>Dikarya</taxon>
        <taxon>Basidiomycota</taxon>
        <taxon>Agaricomycotina</taxon>
        <taxon>Agaricomycetes</taxon>
        <taxon>Hymenochaetales</taxon>
        <taxon>Rickenellaceae</taxon>
        <taxon>Rickenella</taxon>
    </lineage>
</organism>
<dbReference type="Gene3D" id="3.30.200.20">
    <property type="entry name" value="Phosphorylase Kinase, domain 1"/>
    <property type="match status" value="1"/>
</dbReference>
<keyword evidence="4" id="KW-0547">Nucleotide-binding</keyword>
<dbReference type="VEuPathDB" id="FungiDB:BD410DRAFT_769974"/>
<keyword evidence="5 11" id="KW-0418">Kinase</keyword>
<evidence type="ECO:0000313" key="11">
    <source>
        <dbReference type="EMBL" id="TDL22501.1"/>
    </source>
</evidence>
<evidence type="ECO:0000313" key="12">
    <source>
        <dbReference type="Proteomes" id="UP000294933"/>
    </source>
</evidence>
<dbReference type="SMART" id="SM00220">
    <property type="entry name" value="S_TKc"/>
    <property type="match status" value="1"/>
</dbReference>
<dbReference type="InterPro" id="IPR051334">
    <property type="entry name" value="SRPK"/>
</dbReference>
<evidence type="ECO:0000256" key="7">
    <source>
        <dbReference type="ARBA" id="ARBA00047899"/>
    </source>
</evidence>
<dbReference type="EC" id="2.7.11.1" evidence="1"/>
<reference evidence="11 12" key="1">
    <citation type="submission" date="2018-06" db="EMBL/GenBank/DDBJ databases">
        <title>A transcriptomic atlas of mushroom development highlights an independent origin of complex multicellularity.</title>
        <authorList>
            <consortium name="DOE Joint Genome Institute"/>
            <person name="Krizsan K."/>
            <person name="Almasi E."/>
            <person name="Merenyi Z."/>
            <person name="Sahu N."/>
            <person name="Viragh M."/>
            <person name="Koszo T."/>
            <person name="Mondo S."/>
            <person name="Kiss B."/>
            <person name="Balint B."/>
            <person name="Kues U."/>
            <person name="Barry K."/>
            <person name="Hegedus J.C."/>
            <person name="Henrissat B."/>
            <person name="Johnson J."/>
            <person name="Lipzen A."/>
            <person name="Ohm R."/>
            <person name="Nagy I."/>
            <person name="Pangilinan J."/>
            <person name="Yan J."/>
            <person name="Xiong Y."/>
            <person name="Grigoriev I.V."/>
            <person name="Hibbett D.S."/>
            <person name="Nagy L.G."/>
        </authorList>
    </citation>
    <scope>NUCLEOTIDE SEQUENCE [LARGE SCALE GENOMIC DNA]</scope>
    <source>
        <strain evidence="11 12">SZMC22713</strain>
    </source>
</reference>
<dbReference type="GO" id="GO:0050684">
    <property type="term" value="P:regulation of mRNA processing"/>
    <property type="evidence" value="ECO:0007669"/>
    <property type="project" value="TreeGrafter"/>
</dbReference>
<evidence type="ECO:0000256" key="5">
    <source>
        <dbReference type="ARBA" id="ARBA00022777"/>
    </source>
</evidence>
<feature type="domain" description="Protein kinase" evidence="10">
    <location>
        <begin position="34"/>
        <end position="396"/>
    </location>
</feature>
<keyword evidence="6" id="KW-0067">ATP-binding</keyword>
<evidence type="ECO:0000256" key="2">
    <source>
        <dbReference type="ARBA" id="ARBA00022527"/>
    </source>
</evidence>
<sequence length="404" mass="45949">MAIRVVIGAELPGKYVDQGFHPVHIGDTFANGRYTVRHKLGYGATSTNWLVHDSITGKYASLKIVAATHSPGSQLDVLKHLQSTFDANEEGSQYVMNMLDHFMHEGPNGKHLCIIAEVLGPSLAVDIEELWSDEVFPPEVSKRLVGQIALGVRYLHRRNVAHGDLYLNNILLYSPRIASWSEKDVEMYLGKPVTPPLRSKDGTPLKDDPSRPKYLVSQRHYVEPSFLRLCFEDPHVKICDFSEAFVPSLLHPRRLATPNLFRPPEGLLGILPHATLESDIWALAVLFHVIFTGGMGLFFGGVDDRILREMVLLLGKLPEPWWSLWDKRNMFFDEEGKLLSTHVKETPMSGVFLKVDTESMGDCEERMMFEKLLRSMVHYEADRRITAEEVVNSHWFEKYCRIVL</sequence>
<dbReference type="AlphaFoldDB" id="A0A4Y7Q5A8"/>
<dbReference type="Pfam" id="PF00069">
    <property type="entry name" value="Pkinase"/>
    <property type="match status" value="1"/>
</dbReference>
<dbReference type="PANTHER" id="PTHR47634">
    <property type="entry name" value="PROTEIN KINASE DOMAIN-CONTAINING PROTEIN-RELATED"/>
    <property type="match status" value="1"/>
</dbReference>
<comment type="catalytic activity">
    <reaction evidence="8">
        <text>L-seryl-[protein] + ATP = O-phospho-L-seryl-[protein] + ADP + H(+)</text>
        <dbReference type="Rhea" id="RHEA:17989"/>
        <dbReference type="Rhea" id="RHEA-COMP:9863"/>
        <dbReference type="Rhea" id="RHEA-COMP:11604"/>
        <dbReference type="ChEBI" id="CHEBI:15378"/>
        <dbReference type="ChEBI" id="CHEBI:29999"/>
        <dbReference type="ChEBI" id="CHEBI:30616"/>
        <dbReference type="ChEBI" id="CHEBI:83421"/>
        <dbReference type="ChEBI" id="CHEBI:456216"/>
        <dbReference type="EC" id="2.7.11.1"/>
    </reaction>
</comment>
<evidence type="ECO:0000256" key="1">
    <source>
        <dbReference type="ARBA" id="ARBA00012513"/>
    </source>
</evidence>
<dbReference type="STRING" id="50990.A0A4Y7Q5A8"/>
<dbReference type="GO" id="GO:0005524">
    <property type="term" value="F:ATP binding"/>
    <property type="evidence" value="ECO:0007669"/>
    <property type="project" value="UniProtKB-KW"/>
</dbReference>
<proteinExistence type="predicted"/>
<keyword evidence="9" id="KW-1133">Transmembrane helix</keyword>
<dbReference type="InterPro" id="IPR011009">
    <property type="entry name" value="Kinase-like_dom_sf"/>
</dbReference>